<organism evidence="2 3">
    <name type="scientific">Nocardioides lianchengensis</name>
    <dbReference type="NCBI Taxonomy" id="1045774"/>
    <lineage>
        <taxon>Bacteria</taxon>
        <taxon>Bacillati</taxon>
        <taxon>Actinomycetota</taxon>
        <taxon>Actinomycetes</taxon>
        <taxon>Propionibacteriales</taxon>
        <taxon>Nocardioidaceae</taxon>
        <taxon>Nocardioides</taxon>
    </lineage>
</organism>
<evidence type="ECO:0000313" key="3">
    <source>
        <dbReference type="Proteomes" id="UP000199034"/>
    </source>
</evidence>
<sequence length="251" mass="27723">MPEVVRGHADPGLVASRRQDALPPPVRQRLAELVHEQRPNRRIGREMGLELVEDHLADGDAAARRLRLQGGDLAVLQPLAIHPDRSGEEVDVVHPQPACLADPDPGACQEDDQSDPPVLDRVHHRRDLVDSRRDDLLVITLREADLAARRMRDDAVVHRGCEDAGRHVVDVPDRPGRQPLAFEVANEALEQRRADGSDGVLTERRQQMKPERVVDDPLGAVAGDLDRLPVLGVPAEGDLPRSWVHVVAPDH</sequence>
<name>A0A1G6XD38_9ACTN</name>
<proteinExistence type="predicted"/>
<keyword evidence="3" id="KW-1185">Reference proteome</keyword>
<feature type="region of interest" description="Disordered" evidence="1">
    <location>
        <begin position="193"/>
        <end position="214"/>
    </location>
</feature>
<feature type="region of interest" description="Disordered" evidence="1">
    <location>
        <begin position="1"/>
        <end position="23"/>
    </location>
</feature>
<dbReference type="Proteomes" id="UP000199034">
    <property type="component" value="Unassembled WGS sequence"/>
</dbReference>
<accession>A0A1G6XD38</accession>
<evidence type="ECO:0000313" key="2">
    <source>
        <dbReference type="EMBL" id="SDD75277.1"/>
    </source>
</evidence>
<dbReference type="AlphaFoldDB" id="A0A1G6XD38"/>
<evidence type="ECO:0000256" key="1">
    <source>
        <dbReference type="SAM" id="MobiDB-lite"/>
    </source>
</evidence>
<feature type="region of interest" description="Disordered" evidence="1">
    <location>
        <begin position="98"/>
        <end position="118"/>
    </location>
</feature>
<protein>
    <submittedName>
        <fullName evidence="2">Uncharacterized protein</fullName>
    </submittedName>
</protein>
<reference evidence="2 3" key="1">
    <citation type="submission" date="2016-10" db="EMBL/GenBank/DDBJ databases">
        <authorList>
            <person name="de Groot N.N."/>
        </authorList>
    </citation>
    <scope>NUCLEOTIDE SEQUENCE [LARGE SCALE GENOMIC DNA]</scope>
    <source>
        <strain evidence="2 3">CGMCC 4.6858</strain>
    </source>
</reference>
<gene>
    <name evidence="2" type="ORF">SAMN05421872_110227</name>
</gene>
<dbReference type="EMBL" id="FMZM01000010">
    <property type="protein sequence ID" value="SDD75277.1"/>
    <property type="molecule type" value="Genomic_DNA"/>
</dbReference>